<gene>
    <name evidence="1" type="ORF">INT45_007954</name>
</gene>
<dbReference type="InterPro" id="IPR036397">
    <property type="entry name" value="RNaseH_sf"/>
</dbReference>
<evidence type="ECO:0000313" key="2">
    <source>
        <dbReference type="Proteomes" id="UP000646827"/>
    </source>
</evidence>
<proteinExistence type="predicted"/>
<keyword evidence="2" id="KW-1185">Reference proteome</keyword>
<sequence>MPRSHGWSITLKNHARSLKRQKIQNVSILGATTAHDIITLSIRENLLAHDLPPYYRSPLVMNNAAIHQTVDVNDWVTEHDFEIIYLPPL</sequence>
<evidence type="ECO:0000313" key="1">
    <source>
        <dbReference type="EMBL" id="KAG2222068.1"/>
    </source>
</evidence>
<evidence type="ECO:0008006" key="3">
    <source>
        <dbReference type="Google" id="ProtNLM"/>
    </source>
</evidence>
<dbReference type="EMBL" id="JAEPRB010000092">
    <property type="protein sequence ID" value="KAG2222068.1"/>
    <property type="molecule type" value="Genomic_DNA"/>
</dbReference>
<protein>
    <recommendedName>
        <fullName evidence="3">Tc1-like transposase DDE domain-containing protein</fullName>
    </recommendedName>
</protein>
<comment type="caution">
    <text evidence="1">The sequence shown here is derived from an EMBL/GenBank/DDBJ whole genome shotgun (WGS) entry which is preliminary data.</text>
</comment>
<dbReference type="OrthoDB" id="2428500at2759"/>
<dbReference type="Gene3D" id="3.30.420.10">
    <property type="entry name" value="Ribonuclease H-like superfamily/Ribonuclease H"/>
    <property type="match status" value="1"/>
</dbReference>
<dbReference type="GO" id="GO:0003676">
    <property type="term" value="F:nucleic acid binding"/>
    <property type="evidence" value="ECO:0007669"/>
    <property type="project" value="InterPro"/>
</dbReference>
<organism evidence="1 2">
    <name type="scientific">Circinella minor</name>
    <dbReference type="NCBI Taxonomy" id="1195481"/>
    <lineage>
        <taxon>Eukaryota</taxon>
        <taxon>Fungi</taxon>
        <taxon>Fungi incertae sedis</taxon>
        <taxon>Mucoromycota</taxon>
        <taxon>Mucoromycotina</taxon>
        <taxon>Mucoromycetes</taxon>
        <taxon>Mucorales</taxon>
        <taxon>Lichtheimiaceae</taxon>
        <taxon>Circinella</taxon>
    </lineage>
</organism>
<accession>A0A8H7VMM7</accession>
<name>A0A8H7VMM7_9FUNG</name>
<dbReference type="Proteomes" id="UP000646827">
    <property type="component" value="Unassembled WGS sequence"/>
</dbReference>
<dbReference type="AlphaFoldDB" id="A0A8H7VMM7"/>
<reference evidence="1 2" key="1">
    <citation type="submission" date="2020-12" db="EMBL/GenBank/DDBJ databases">
        <title>Metabolic potential, ecology and presence of endohyphal bacteria is reflected in genomic diversity of Mucoromycotina.</title>
        <authorList>
            <person name="Muszewska A."/>
            <person name="Okrasinska A."/>
            <person name="Steczkiewicz K."/>
            <person name="Drgas O."/>
            <person name="Orlowska M."/>
            <person name="Perlinska-Lenart U."/>
            <person name="Aleksandrzak-Piekarczyk T."/>
            <person name="Szatraj K."/>
            <person name="Zielenkiewicz U."/>
            <person name="Pilsyk S."/>
            <person name="Malc E."/>
            <person name="Mieczkowski P."/>
            <person name="Kruszewska J.S."/>
            <person name="Biernat P."/>
            <person name="Pawlowska J."/>
        </authorList>
    </citation>
    <scope>NUCLEOTIDE SEQUENCE [LARGE SCALE GENOMIC DNA]</scope>
    <source>
        <strain evidence="1 2">CBS 142.35</strain>
    </source>
</reference>